<protein>
    <submittedName>
        <fullName evidence="2">Uncharacterized protein</fullName>
    </submittedName>
</protein>
<organism evidence="2 3">
    <name type="scientific">Streptomyces turgidiscabies (strain Car8)</name>
    <dbReference type="NCBI Taxonomy" id="698760"/>
    <lineage>
        <taxon>Bacteria</taxon>
        <taxon>Bacillati</taxon>
        <taxon>Actinomycetota</taxon>
        <taxon>Actinomycetes</taxon>
        <taxon>Kitasatosporales</taxon>
        <taxon>Streptomycetaceae</taxon>
        <taxon>Streptomyces</taxon>
    </lineage>
</organism>
<comment type="caution">
    <text evidence="2">The sequence shown here is derived from an EMBL/GenBank/DDBJ whole genome shotgun (WGS) entry which is preliminary data.</text>
</comment>
<evidence type="ECO:0000256" key="1">
    <source>
        <dbReference type="SAM" id="MobiDB-lite"/>
    </source>
</evidence>
<evidence type="ECO:0000313" key="3">
    <source>
        <dbReference type="Proteomes" id="UP000010931"/>
    </source>
</evidence>
<dbReference type="EMBL" id="AEJB01000492">
    <property type="protein sequence ID" value="ELP63981.1"/>
    <property type="molecule type" value="Genomic_DNA"/>
</dbReference>
<name>L7EZ16_STRT8</name>
<dbReference type="AlphaFoldDB" id="L7EZ16"/>
<reference evidence="2 3" key="1">
    <citation type="journal article" date="2011" name="Plasmid">
        <title>Streptomyces turgidiscabies Car8 contains a modular pathogenicity island that shares virulence genes with other actinobacterial plant pathogens.</title>
        <authorList>
            <person name="Huguet-Tapia J.C."/>
            <person name="Badger J.H."/>
            <person name="Loria R."/>
            <person name="Pettis G.S."/>
        </authorList>
    </citation>
    <scope>NUCLEOTIDE SEQUENCE [LARGE SCALE GENOMIC DNA]</scope>
    <source>
        <strain evidence="2 3">Car8</strain>
    </source>
</reference>
<sequence length="104" mass="11519">MFSPGPGRSRPVPTDLGQPCKSAISPDFTPCSCVTPSLRRRVRPCSPADRPRRPYDNLCCANTRSCPIFTDWPTVILPRRTDPGGPHAAFPAPPLLTRNPRRRL</sequence>
<proteinExistence type="predicted"/>
<evidence type="ECO:0000313" key="2">
    <source>
        <dbReference type="EMBL" id="ELP63981.1"/>
    </source>
</evidence>
<feature type="region of interest" description="Disordered" evidence="1">
    <location>
        <begin position="80"/>
        <end position="104"/>
    </location>
</feature>
<feature type="compositionally biased region" description="Low complexity" evidence="1">
    <location>
        <begin position="83"/>
        <end position="98"/>
    </location>
</feature>
<dbReference type="Proteomes" id="UP000010931">
    <property type="component" value="Unassembled WGS sequence"/>
</dbReference>
<dbReference type="PATRIC" id="fig|698760.3.peg.7130"/>
<keyword evidence="3" id="KW-1185">Reference proteome</keyword>
<accession>L7EZ16</accession>
<gene>
    <name evidence="2" type="ORF">STRTUCAR8_02875</name>
</gene>